<feature type="region of interest" description="Disordered" evidence="1">
    <location>
        <begin position="76"/>
        <end position="135"/>
    </location>
</feature>
<keyword evidence="3" id="KW-1185">Reference proteome</keyword>
<protein>
    <submittedName>
        <fullName evidence="2">Uncharacterized protein</fullName>
    </submittedName>
</protein>
<proteinExistence type="predicted"/>
<evidence type="ECO:0000313" key="2">
    <source>
        <dbReference type="EMBL" id="QEU88928.1"/>
    </source>
</evidence>
<name>A0ABX6APJ4_STRVD</name>
<reference evidence="2 3" key="1">
    <citation type="submission" date="2017-09" db="EMBL/GenBank/DDBJ databases">
        <authorList>
            <person name="Lee N."/>
            <person name="Cho B.-K."/>
        </authorList>
    </citation>
    <scope>NUCLEOTIDE SEQUENCE [LARGE SCALE GENOMIC DNA]</scope>
    <source>
        <strain evidence="2 3">ATCC 39115</strain>
    </source>
</reference>
<organism evidence="2 3">
    <name type="scientific">Streptomyces viridosporus T7A</name>
    <dbReference type="NCBI Taxonomy" id="665577"/>
    <lineage>
        <taxon>Bacteria</taxon>
        <taxon>Bacillati</taxon>
        <taxon>Actinomycetota</taxon>
        <taxon>Actinomycetes</taxon>
        <taxon>Kitasatosporales</taxon>
        <taxon>Streptomycetaceae</taxon>
        <taxon>Streptomyces</taxon>
    </lineage>
</organism>
<evidence type="ECO:0000256" key="1">
    <source>
        <dbReference type="SAM" id="MobiDB-lite"/>
    </source>
</evidence>
<accession>A0ABX6APJ4</accession>
<feature type="compositionally biased region" description="Pro residues" evidence="1">
    <location>
        <begin position="91"/>
        <end position="107"/>
    </location>
</feature>
<dbReference type="EMBL" id="CP023700">
    <property type="protein sequence ID" value="QEU88928.1"/>
    <property type="molecule type" value="Genomic_DNA"/>
</dbReference>
<sequence>MTAHRTGPVARLPLLAGVTFVTLAALLLTLVPGFTQEVRIAPFVSVSAPAPSMHPPDTRPYLDDAYVGAGTVLIRPQRDGGERTMSAGPPLLAPPHAPRVPPRPARPAPVAGHVPTDAAHVPSDLGRAPPASSSA</sequence>
<dbReference type="Proteomes" id="UP000327143">
    <property type="component" value="Chromosome"/>
</dbReference>
<gene>
    <name evidence="2" type="ORF">CP969_32750</name>
</gene>
<evidence type="ECO:0000313" key="3">
    <source>
        <dbReference type="Proteomes" id="UP000327143"/>
    </source>
</evidence>